<evidence type="ECO:0000313" key="2">
    <source>
        <dbReference type="Proteomes" id="UP000246085"/>
    </source>
</evidence>
<organism evidence="1 2">
    <name type="scientific">Bradyrhizobium vignae</name>
    <dbReference type="NCBI Taxonomy" id="1549949"/>
    <lineage>
        <taxon>Bacteria</taxon>
        <taxon>Pseudomonadati</taxon>
        <taxon>Pseudomonadota</taxon>
        <taxon>Alphaproteobacteria</taxon>
        <taxon>Hyphomicrobiales</taxon>
        <taxon>Nitrobacteraceae</taxon>
        <taxon>Bradyrhizobium</taxon>
    </lineage>
</organism>
<sequence length="59" mass="6552">MMKQASKEAKMPTYVCSLAEGFVNDSQKAAIAEAVTRIHRGDRRAKLLCTGRHRGKETC</sequence>
<dbReference type="InterPro" id="IPR014347">
    <property type="entry name" value="Tautomerase/MIF_sf"/>
</dbReference>
<proteinExistence type="predicted"/>
<dbReference type="KEGG" id="bvz:BRAD3257_6073"/>
<dbReference type="AlphaFoldDB" id="A0A2U3Q6D3"/>
<reference evidence="1 2" key="1">
    <citation type="submission" date="2018-03" db="EMBL/GenBank/DDBJ databases">
        <authorList>
            <person name="Gully D."/>
        </authorList>
    </citation>
    <scope>NUCLEOTIDE SEQUENCE [LARGE SCALE GENOMIC DNA]</scope>
    <source>
        <strain evidence="1">ORS3257</strain>
    </source>
</reference>
<name>A0A2U3Q6D3_9BRAD</name>
<accession>A0A2U3Q6D3</accession>
<dbReference type="Gene3D" id="3.30.429.10">
    <property type="entry name" value="Macrophage Migration Inhibitory Factor"/>
    <property type="match status" value="1"/>
</dbReference>
<dbReference type="EMBL" id="LS398110">
    <property type="protein sequence ID" value="SPP96993.1"/>
    <property type="molecule type" value="Genomic_DNA"/>
</dbReference>
<gene>
    <name evidence="1" type="ORF">BRAD3257_6073</name>
</gene>
<evidence type="ECO:0000313" key="1">
    <source>
        <dbReference type="EMBL" id="SPP96993.1"/>
    </source>
</evidence>
<dbReference type="Proteomes" id="UP000246085">
    <property type="component" value="Chromosome BRAD3257"/>
</dbReference>
<protein>
    <submittedName>
        <fullName evidence="1">Uncharacterized protein</fullName>
    </submittedName>
</protein>